<sequence length="439" mass="49895">MVHLATSSAIALGINLYNVDDDMVLTSKEARCRLWYSLFTLEHQLSTITGRPSCLTNSLSAYAPLPVEESQYYDFWKVQLDGDPLLRQKFLAWTLYQDQDQDVRFQSQRLKSLTANPPLYFFYIVDLSIIAQAISTRMYGASPLENWVQVERQVDFYAKKLDIWQSRIIDQFSIAADNGSLSREKTSLTMHYYSARIMLSRLCLSGPGINRQTTIVFPLSRLGYDQALVCIKSALSLIANLPEEPDFKWLYAYSPWWIMLHFLMQVAIVLLMQLSLGLLPTENRSSCEDHGKGNDDIWEILVTIPLACQKVLRWLRSVAVVDQTWQRGSRMCDDLFRRVTSAKQLEARVLQCFAPLLVTDSSSPHASELLSPSSTEPHSSPINAHSSTTAAENPGFQSDPDEPYKQKYLFPYNPLLYSDATWLSSILAPERAPNTGHNL</sequence>
<dbReference type="CDD" id="cd12148">
    <property type="entry name" value="fungal_TF_MHR"/>
    <property type="match status" value="1"/>
</dbReference>
<dbReference type="RefSeq" id="XP_020118068.1">
    <property type="nucleotide sequence ID" value="XM_020269202.1"/>
</dbReference>
<dbReference type="GeneID" id="31006632"/>
<proteinExistence type="predicted"/>
<evidence type="ECO:0000256" key="1">
    <source>
        <dbReference type="SAM" id="MobiDB-lite"/>
    </source>
</evidence>
<dbReference type="EMBL" id="LFMY01000010">
    <property type="protein sequence ID" value="OKL57947.1"/>
    <property type="molecule type" value="Genomic_DNA"/>
</dbReference>
<protein>
    <recommendedName>
        <fullName evidence="4">Transcription factor domain-containing protein</fullName>
    </recommendedName>
</protein>
<evidence type="ECO:0008006" key="4">
    <source>
        <dbReference type="Google" id="ProtNLM"/>
    </source>
</evidence>
<evidence type="ECO:0000313" key="3">
    <source>
        <dbReference type="Proteomes" id="UP000214365"/>
    </source>
</evidence>
<keyword evidence="3" id="KW-1185">Reference proteome</keyword>
<dbReference type="Proteomes" id="UP000214365">
    <property type="component" value="Unassembled WGS sequence"/>
</dbReference>
<evidence type="ECO:0000313" key="2">
    <source>
        <dbReference type="EMBL" id="OKL57947.1"/>
    </source>
</evidence>
<dbReference type="InterPro" id="IPR053230">
    <property type="entry name" value="Trans_reg_galc"/>
</dbReference>
<name>A0A225AWS3_TALAT</name>
<organism evidence="2 3">
    <name type="scientific">Talaromyces atroroseus</name>
    <dbReference type="NCBI Taxonomy" id="1441469"/>
    <lineage>
        <taxon>Eukaryota</taxon>
        <taxon>Fungi</taxon>
        <taxon>Dikarya</taxon>
        <taxon>Ascomycota</taxon>
        <taxon>Pezizomycotina</taxon>
        <taxon>Eurotiomycetes</taxon>
        <taxon>Eurotiomycetidae</taxon>
        <taxon>Eurotiales</taxon>
        <taxon>Trichocomaceae</taxon>
        <taxon>Talaromyces</taxon>
        <taxon>Talaromyces sect. Trachyspermi</taxon>
    </lineage>
</organism>
<gene>
    <name evidence="2" type="ORF">UA08_06877</name>
</gene>
<dbReference type="PANTHER" id="PTHR47654">
    <property type="entry name" value="ZN(II)2CYS6 TRANSCRIPTION FACTOR (EUROFUNG)-RELATED"/>
    <property type="match status" value="1"/>
</dbReference>
<reference evidence="2 3" key="1">
    <citation type="submission" date="2015-06" db="EMBL/GenBank/DDBJ databases">
        <title>Talaromyces atroroseus IBT 11181 draft genome.</title>
        <authorList>
            <person name="Rasmussen K.B."/>
            <person name="Rasmussen S."/>
            <person name="Petersen B."/>
            <person name="Sicheritz-Ponten T."/>
            <person name="Mortensen U.H."/>
            <person name="Thrane U."/>
        </authorList>
    </citation>
    <scope>NUCLEOTIDE SEQUENCE [LARGE SCALE GENOMIC DNA]</scope>
    <source>
        <strain evidence="2 3">IBT 11181</strain>
    </source>
</reference>
<comment type="caution">
    <text evidence="2">The sequence shown here is derived from an EMBL/GenBank/DDBJ whole genome shotgun (WGS) entry which is preliminary data.</text>
</comment>
<accession>A0A225AWS3</accession>
<feature type="compositionally biased region" description="Polar residues" evidence="1">
    <location>
        <begin position="365"/>
        <end position="391"/>
    </location>
</feature>
<dbReference type="OrthoDB" id="5296287at2759"/>
<feature type="region of interest" description="Disordered" evidence="1">
    <location>
        <begin position="365"/>
        <end position="401"/>
    </location>
</feature>
<dbReference type="PANTHER" id="PTHR47654:SF5">
    <property type="entry name" value="TRANSCRIPTION FACTOR DOMAIN-CONTAINING PROTEIN"/>
    <property type="match status" value="1"/>
</dbReference>
<dbReference type="AlphaFoldDB" id="A0A225AWS3"/>